<gene>
    <name evidence="2" type="ORF">PILCRDRAFT_13316</name>
</gene>
<feature type="domain" description="F-box" evidence="1">
    <location>
        <begin position="1"/>
        <end position="46"/>
    </location>
</feature>
<evidence type="ECO:0000313" key="3">
    <source>
        <dbReference type="Proteomes" id="UP000054166"/>
    </source>
</evidence>
<dbReference type="SUPFAM" id="SSF81383">
    <property type="entry name" value="F-box domain"/>
    <property type="match status" value="1"/>
</dbReference>
<protein>
    <recommendedName>
        <fullName evidence="1">F-box domain-containing protein</fullName>
    </recommendedName>
</protein>
<dbReference type="InterPro" id="IPR036047">
    <property type="entry name" value="F-box-like_dom_sf"/>
</dbReference>
<proteinExistence type="predicted"/>
<sequence>MDITYLPLDVWISISFLLTVQDILALRTSCKLLRSMMDERSIWFAALVDILSVIHIPGLFEATRSMSSEELRRRVLRMICLDRQWYQGHIVPRKIGRQHCETNTRRVQFIQGGEWVIVMFSNGQLQLCRACNLAEPSICIPCSTEPNPHFEMGISLSCRLETLVHVTERRWNSGYTDIRIYHVDVSVPDMSLRTPFRISQIVEPISLHCDRLAAPWMETITGRINVLIADMLDEQAEKRVVMDLGTRNEESHNFTIHVISQQSLLLAKPTEFFLFTIPECEAVNHSGDALVIPVQPIWTYSHRVQPVRGRPYISSLPCTSSDPQCGKISILTGKFIYLLSISNRPEDYQVLHYSLAKHAGYVPFRAAMGFRHAIWTEENSVKPFVTLQTCAYSTMPNGYGGLQRLSHVGQLGVQLRPIQLPIQNGEVIDVSWDEESGRLCLLISRSHGMNRVLVIDFRPALSRSQHTSSASTPRESSF</sequence>
<name>A0A0C3F7E2_PILCF</name>
<dbReference type="PROSITE" id="PS50181">
    <property type="entry name" value="FBOX"/>
    <property type="match status" value="1"/>
</dbReference>
<organism evidence="2 3">
    <name type="scientific">Piloderma croceum (strain F 1598)</name>
    <dbReference type="NCBI Taxonomy" id="765440"/>
    <lineage>
        <taxon>Eukaryota</taxon>
        <taxon>Fungi</taxon>
        <taxon>Dikarya</taxon>
        <taxon>Basidiomycota</taxon>
        <taxon>Agaricomycotina</taxon>
        <taxon>Agaricomycetes</taxon>
        <taxon>Agaricomycetidae</taxon>
        <taxon>Atheliales</taxon>
        <taxon>Atheliaceae</taxon>
        <taxon>Piloderma</taxon>
    </lineage>
</organism>
<dbReference type="AlphaFoldDB" id="A0A0C3F7E2"/>
<dbReference type="InParanoid" id="A0A0C3F7E2"/>
<evidence type="ECO:0000259" key="1">
    <source>
        <dbReference type="PROSITE" id="PS50181"/>
    </source>
</evidence>
<reference evidence="2 3" key="1">
    <citation type="submission" date="2014-04" db="EMBL/GenBank/DDBJ databases">
        <authorList>
            <consortium name="DOE Joint Genome Institute"/>
            <person name="Kuo A."/>
            <person name="Tarkka M."/>
            <person name="Buscot F."/>
            <person name="Kohler A."/>
            <person name="Nagy L.G."/>
            <person name="Floudas D."/>
            <person name="Copeland A."/>
            <person name="Barry K.W."/>
            <person name="Cichocki N."/>
            <person name="Veneault-Fourrey C."/>
            <person name="LaButti K."/>
            <person name="Lindquist E.A."/>
            <person name="Lipzen A."/>
            <person name="Lundell T."/>
            <person name="Morin E."/>
            <person name="Murat C."/>
            <person name="Sun H."/>
            <person name="Tunlid A."/>
            <person name="Henrissat B."/>
            <person name="Grigoriev I.V."/>
            <person name="Hibbett D.S."/>
            <person name="Martin F."/>
            <person name="Nordberg H.P."/>
            <person name="Cantor M.N."/>
            <person name="Hua S.X."/>
        </authorList>
    </citation>
    <scope>NUCLEOTIDE SEQUENCE [LARGE SCALE GENOMIC DNA]</scope>
    <source>
        <strain evidence="2 3">F 1598</strain>
    </source>
</reference>
<dbReference type="Proteomes" id="UP000054166">
    <property type="component" value="Unassembled WGS sequence"/>
</dbReference>
<evidence type="ECO:0000313" key="2">
    <source>
        <dbReference type="EMBL" id="KIM75819.1"/>
    </source>
</evidence>
<accession>A0A0C3F7E2</accession>
<dbReference type="HOGENOM" id="CLU_615549_0_0_1"/>
<dbReference type="InterPro" id="IPR001810">
    <property type="entry name" value="F-box_dom"/>
</dbReference>
<keyword evidence="3" id="KW-1185">Reference proteome</keyword>
<reference evidence="3" key="2">
    <citation type="submission" date="2015-01" db="EMBL/GenBank/DDBJ databases">
        <title>Evolutionary Origins and Diversification of the Mycorrhizal Mutualists.</title>
        <authorList>
            <consortium name="DOE Joint Genome Institute"/>
            <consortium name="Mycorrhizal Genomics Consortium"/>
            <person name="Kohler A."/>
            <person name="Kuo A."/>
            <person name="Nagy L.G."/>
            <person name="Floudas D."/>
            <person name="Copeland A."/>
            <person name="Barry K.W."/>
            <person name="Cichocki N."/>
            <person name="Veneault-Fourrey C."/>
            <person name="LaButti K."/>
            <person name="Lindquist E.A."/>
            <person name="Lipzen A."/>
            <person name="Lundell T."/>
            <person name="Morin E."/>
            <person name="Murat C."/>
            <person name="Riley R."/>
            <person name="Ohm R."/>
            <person name="Sun H."/>
            <person name="Tunlid A."/>
            <person name="Henrissat B."/>
            <person name="Grigoriev I.V."/>
            <person name="Hibbett D.S."/>
            <person name="Martin F."/>
        </authorList>
    </citation>
    <scope>NUCLEOTIDE SEQUENCE [LARGE SCALE GENOMIC DNA]</scope>
    <source>
        <strain evidence="3">F 1598</strain>
    </source>
</reference>
<dbReference type="OrthoDB" id="3268567at2759"/>
<dbReference type="EMBL" id="KN833042">
    <property type="protein sequence ID" value="KIM75819.1"/>
    <property type="molecule type" value="Genomic_DNA"/>
</dbReference>